<comment type="subcellular location">
    <subcellularLocation>
        <location evidence="1 6">Membrane</location>
        <topology evidence="1 6">Multi-pass membrane protein</topology>
    </subcellularLocation>
</comment>
<sequence>MVAYYSNRRYEDDPNIPEYPDYSSSRDYLNYQGTQGSPNYPGSRDNPDYLGSRDNPDYPGSRDNPDYPGSRDNPDYSGSRDNPDYPGSRDNPDYPGSRDNPDYPGSRDYPDYPGSRDYPDYPGSRDYPDFPDSRENTDFQDKPNYPRSWDHPHSQNVPNSLGSWNNPDYPDYPSTEPLDFDRRLPDRALVSHSASSRRNNRFSDHPGRGEGDLCYPESIPMTEIPPSSQHSVPYERGFSNPAYARESDFEHSLPFPTYNAEEDYGHRHPDMAGEVSSIRRRNRFQDTIDIISPSVANAFDSHKREQKLITTLASLSNRERMKAIQKLPMTLKEKKNIRNKVYMQKKKKKSGLSQLNCFTQCLYNTSWTFRRFKSTLSEFFLSLQLWQKTLKVIGGQFGTSILSYFSFLKWLLKFNIFSFIVNFSFITIPQCVDSKPNNLPFTGLELLTGAGYFQETVMYYGFYTNSTITNESNSLFYNMQLAYIFTIGVYFMICFFSLVFSMAKSFRNNFINPYNYTGGASRILCSWDFNITNDKAVQLKQKNLSTQIKENLSERLQDRVKLPLKKRMVQVGIHLGAWVLSTGTAAACCKGVYKLSQINLKFLTDTNNQAATLLLPFVVCCINFIVPLFYSFFGLVEKFDLPRHQVYVIVIRNIFLKISIIGILSYYWLSMVAKMKEKCWETIIGQDIYRLLLMDFVFSLLDSLVGEYVRRMVGTHLIKRLGVPEFDIARNVLDLIYTQTLVWIGLFFSPLLPLIQIITLFILFYVKKVSLMMNCQPPRKVWRASQMMTLFIFLLFFPSFSGVLCVLAITVWRKHPSEECGPFKGLHTIFHTISTWIETLNRYPSTLWVVWIYHNLITSVHFFFILSLFVLIITYLYLQIIEGRKIMILLLHEQIINEGKDKMFLLEKLRKLQETRNKSAILTHQSSEKRNADVSPYAELSGVWSSANKSWFPLKIHKTHLLGLS</sequence>
<evidence type="ECO:0000259" key="8">
    <source>
        <dbReference type="Pfam" id="PF07810"/>
    </source>
</evidence>
<keyword evidence="4 6" id="KW-1133">Transmembrane helix</keyword>
<dbReference type="PANTHER" id="PTHR23302:SF5">
    <property type="entry name" value="TRANSMEMBRANE CHANNEL-LIKE PROTEIN 5"/>
    <property type="match status" value="1"/>
</dbReference>
<feature type="transmembrane region" description="Helical" evidence="6">
    <location>
        <begin position="851"/>
        <end position="878"/>
    </location>
</feature>
<feature type="transmembrane region" description="Helical" evidence="6">
    <location>
        <begin position="571"/>
        <end position="593"/>
    </location>
</feature>
<name>A0A6I8NHS9_ORNAN</name>
<dbReference type="InterPro" id="IPR012496">
    <property type="entry name" value="TMC_dom"/>
</dbReference>
<dbReference type="OMA" id="IRXCWET"/>
<feature type="region of interest" description="Disordered" evidence="7">
    <location>
        <begin position="1"/>
        <end position="213"/>
    </location>
</feature>
<dbReference type="GO" id="GO:0008381">
    <property type="term" value="F:mechanosensitive monoatomic ion channel activity"/>
    <property type="evidence" value="ECO:0000318"/>
    <property type="project" value="GO_Central"/>
</dbReference>
<dbReference type="Ensembl" id="ENSOANT00000054649.1">
    <property type="protein sequence ID" value="ENSOANP00000040798.1"/>
    <property type="gene ID" value="ENSOANG00000003219.3"/>
</dbReference>
<protein>
    <recommendedName>
        <fullName evidence="6">Transmembrane channel-like protein</fullName>
    </recommendedName>
</protein>
<dbReference type="InterPro" id="IPR038900">
    <property type="entry name" value="TMC"/>
</dbReference>
<evidence type="ECO:0000256" key="6">
    <source>
        <dbReference type="RuleBase" id="RU310713"/>
    </source>
</evidence>
<keyword evidence="10" id="KW-1185">Reference proteome</keyword>
<evidence type="ECO:0000256" key="1">
    <source>
        <dbReference type="ARBA" id="ARBA00004141"/>
    </source>
</evidence>
<evidence type="ECO:0000256" key="5">
    <source>
        <dbReference type="ARBA" id="ARBA00023136"/>
    </source>
</evidence>
<feature type="transmembrane region" description="Helical" evidence="6">
    <location>
        <begin position="613"/>
        <end position="635"/>
    </location>
</feature>
<evidence type="ECO:0000256" key="2">
    <source>
        <dbReference type="ARBA" id="ARBA00006510"/>
    </source>
</evidence>
<dbReference type="GeneTree" id="ENSGT01050000244894"/>
<dbReference type="FunCoup" id="A0A6I8NHS9">
    <property type="interactions" value="71"/>
</dbReference>
<feature type="transmembrane region" description="Helical" evidence="6">
    <location>
        <begin position="647"/>
        <end position="668"/>
    </location>
</feature>
<feature type="domain" description="TMC" evidence="8">
    <location>
        <begin position="679"/>
        <end position="785"/>
    </location>
</feature>
<feature type="transmembrane region" description="Helical" evidence="6">
    <location>
        <begin position="787"/>
        <end position="812"/>
    </location>
</feature>
<feature type="compositionally biased region" description="Polar residues" evidence="7">
    <location>
        <begin position="22"/>
        <end position="40"/>
    </location>
</feature>
<evidence type="ECO:0000256" key="3">
    <source>
        <dbReference type="ARBA" id="ARBA00022692"/>
    </source>
</evidence>
<dbReference type="AlphaFoldDB" id="A0A6I8NHS9"/>
<evidence type="ECO:0000313" key="9">
    <source>
        <dbReference type="Ensembl" id="ENSOANP00000040798.1"/>
    </source>
</evidence>
<comment type="similarity">
    <text evidence="2 6">Belongs to the TMC family.</text>
</comment>
<reference evidence="9" key="3">
    <citation type="submission" date="2025-09" db="UniProtKB">
        <authorList>
            <consortium name="Ensembl"/>
        </authorList>
    </citation>
    <scope>IDENTIFICATION</scope>
    <source>
        <strain evidence="9">Glennie</strain>
    </source>
</reference>
<evidence type="ECO:0000256" key="7">
    <source>
        <dbReference type="SAM" id="MobiDB-lite"/>
    </source>
</evidence>
<dbReference type="Bgee" id="ENSOANG00000003219">
    <property type="expression patterns" value="Expressed in endometrium and 7 other cell types or tissues"/>
</dbReference>
<reference evidence="9 10" key="1">
    <citation type="journal article" date="2008" name="Nature">
        <title>Genome analysis of the platypus reveals unique signatures of evolution.</title>
        <authorList>
            <person name="Warren W.C."/>
            <person name="Hillier L.W."/>
            <person name="Marshall Graves J.A."/>
            <person name="Birney E."/>
            <person name="Ponting C.P."/>
            <person name="Grutzner F."/>
            <person name="Belov K."/>
            <person name="Miller W."/>
            <person name="Clarke L."/>
            <person name="Chinwalla A.T."/>
            <person name="Yang S.P."/>
            <person name="Heger A."/>
            <person name="Locke D.P."/>
            <person name="Miethke P."/>
            <person name="Waters P.D."/>
            <person name="Veyrunes F."/>
            <person name="Fulton L."/>
            <person name="Fulton B."/>
            <person name="Graves T."/>
            <person name="Wallis J."/>
            <person name="Puente X.S."/>
            <person name="Lopez-Otin C."/>
            <person name="Ordonez G.R."/>
            <person name="Eichler E.E."/>
            <person name="Chen L."/>
            <person name="Cheng Z."/>
            <person name="Deakin J.E."/>
            <person name="Alsop A."/>
            <person name="Thompson K."/>
            <person name="Kirby P."/>
            <person name="Papenfuss A.T."/>
            <person name="Wakefield M.J."/>
            <person name="Olender T."/>
            <person name="Lancet D."/>
            <person name="Huttley G.A."/>
            <person name="Smit A.F."/>
            <person name="Pask A."/>
            <person name="Temple-Smith P."/>
            <person name="Batzer M.A."/>
            <person name="Walker J.A."/>
            <person name="Konkel M.K."/>
            <person name="Harris R.S."/>
            <person name="Whittington C.M."/>
            <person name="Wong E.S."/>
            <person name="Gemmell N.J."/>
            <person name="Buschiazzo E."/>
            <person name="Vargas Jentzsch I.M."/>
            <person name="Merkel A."/>
            <person name="Schmitz J."/>
            <person name="Zemann A."/>
            <person name="Churakov G."/>
            <person name="Kriegs J.O."/>
            <person name="Brosius J."/>
            <person name="Murchison E.P."/>
            <person name="Sachidanandam R."/>
            <person name="Smith C."/>
            <person name="Hannon G.J."/>
            <person name="Tsend-Ayush E."/>
            <person name="McMillan D."/>
            <person name="Attenborough R."/>
            <person name="Rens W."/>
            <person name="Ferguson-Smith M."/>
            <person name="Lefevre C.M."/>
            <person name="Sharp J.A."/>
            <person name="Nicholas K.R."/>
            <person name="Ray D.A."/>
            <person name="Kube M."/>
            <person name="Reinhardt R."/>
            <person name="Pringle T.H."/>
            <person name="Taylor J."/>
            <person name="Jones R.C."/>
            <person name="Nixon B."/>
            <person name="Dacheux J.L."/>
            <person name="Niwa H."/>
            <person name="Sekita Y."/>
            <person name="Huang X."/>
            <person name="Stark A."/>
            <person name="Kheradpour P."/>
            <person name="Kellis M."/>
            <person name="Flicek P."/>
            <person name="Chen Y."/>
            <person name="Webber C."/>
            <person name="Hardison R."/>
            <person name="Nelson J."/>
            <person name="Hallsworth-Pepin K."/>
            <person name="Delehaunty K."/>
            <person name="Markovic C."/>
            <person name="Minx P."/>
            <person name="Feng Y."/>
            <person name="Kremitzki C."/>
            <person name="Mitreva M."/>
            <person name="Glasscock J."/>
            <person name="Wylie T."/>
            <person name="Wohldmann P."/>
            <person name="Thiru P."/>
            <person name="Nhan M.N."/>
            <person name="Pohl C.S."/>
            <person name="Smith S.M."/>
            <person name="Hou S."/>
            <person name="Nefedov M."/>
            <person name="de Jong P.J."/>
            <person name="Renfree M.B."/>
            <person name="Mardis E.R."/>
            <person name="Wilson R.K."/>
        </authorList>
    </citation>
    <scope>NUCLEOTIDE SEQUENCE [LARGE SCALE GENOMIC DNA]</scope>
    <source>
        <strain evidence="9 10">Glennie</strain>
    </source>
</reference>
<evidence type="ECO:0000313" key="10">
    <source>
        <dbReference type="Proteomes" id="UP000002279"/>
    </source>
</evidence>
<reference evidence="9" key="2">
    <citation type="submission" date="2025-08" db="UniProtKB">
        <authorList>
            <consortium name="Ensembl"/>
        </authorList>
    </citation>
    <scope>IDENTIFICATION</scope>
    <source>
        <strain evidence="9">Glennie</strain>
    </source>
</reference>
<evidence type="ECO:0000256" key="4">
    <source>
        <dbReference type="ARBA" id="ARBA00022989"/>
    </source>
</evidence>
<keyword evidence="5 6" id="KW-0472">Membrane</keyword>
<organism evidence="9 10">
    <name type="scientific">Ornithorhynchus anatinus</name>
    <name type="common">Duckbill platypus</name>
    <dbReference type="NCBI Taxonomy" id="9258"/>
    <lineage>
        <taxon>Eukaryota</taxon>
        <taxon>Metazoa</taxon>
        <taxon>Chordata</taxon>
        <taxon>Craniata</taxon>
        <taxon>Vertebrata</taxon>
        <taxon>Euteleostomi</taxon>
        <taxon>Mammalia</taxon>
        <taxon>Monotremata</taxon>
        <taxon>Ornithorhynchidae</taxon>
        <taxon>Ornithorhynchus</taxon>
    </lineage>
</organism>
<dbReference type="Pfam" id="PF07810">
    <property type="entry name" value="TMC"/>
    <property type="match status" value="1"/>
</dbReference>
<feature type="compositionally biased region" description="Basic and acidic residues" evidence="7">
    <location>
        <begin position="201"/>
        <end position="211"/>
    </location>
</feature>
<keyword evidence="3 6" id="KW-0812">Transmembrane</keyword>
<proteinExistence type="inferred from homology"/>
<dbReference type="GO" id="GO:0005886">
    <property type="term" value="C:plasma membrane"/>
    <property type="evidence" value="ECO:0007669"/>
    <property type="project" value="InterPro"/>
</dbReference>
<feature type="compositionally biased region" description="Polar residues" evidence="7">
    <location>
        <begin position="154"/>
        <end position="166"/>
    </location>
</feature>
<feature type="transmembrane region" description="Helical" evidence="6">
    <location>
        <begin position="741"/>
        <end position="766"/>
    </location>
</feature>
<gene>
    <name evidence="9" type="primary">TMC5</name>
</gene>
<dbReference type="Proteomes" id="UP000002279">
    <property type="component" value="Chromosome 2"/>
</dbReference>
<feature type="compositionally biased region" description="Basic and acidic residues" evidence="7">
    <location>
        <begin position="126"/>
        <end position="141"/>
    </location>
</feature>
<dbReference type="PANTHER" id="PTHR23302">
    <property type="entry name" value="TRANSMEMBRANE CHANNEL-RELATED"/>
    <property type="match status" value="1"/>
</dbReference>
<feature type="transmembrane region" description="Helical" evidence="6">
    <location>
        <begin position="481"/>
        <end position="500"/>
    </location>
</feature>
<dbReference type="InParanoid" id="A0A6I8NHS9"/>
<accession>A0A6I8NHS9</accession>
<feature type="transmembrane region" description="Helical" evidence="6">
    <location>
        <begin position="410"/>
        <end position="428"/>
    </location>
</feature>